<dbReference type="InterPro" id="IPR001594">
    <property type="entry name" value="Palmitoyltrfase_DHHC"/>
</dbReference>
<evidence type="ECO:0000256" key="1">
    <source>
        <dbReference type="ARBA" id="ARBA00004141"/>
    </source>
</evidence>
<accession>H3DHA6</accession>
<dbReference type="GO" id="GO:0019706">
    <property type="term" value="F:protein-cysteine S-palmitoyltransferase activity"/>
    <property type="evidence" value="ECO:0007669"/>
    <property type="project" value="UniProtKB-EC"/>
</dbReference>
<evidence type="ECO:0000256" key="7">
    <source>
        <dbReference type="RuleBase" id="RU079119"/>
    </source>
</evidence>
<dbReference type="PANTHER" id="PTHR12246">
    <property type="entry name" value="PALMITOYLTRANSFERASE ZDHHC16"/>
    <property type="match status" value="1"/>
</dbReference>
<dbReference type="GO" id="GO:0016020">
    <property type="term" value="C:membrane"/>
    <property type="evidence" value="ECO:0007669"/>
    <property type="project" value="UniProtKB-SubCell"/>
</dbReference>
<dbReference type="HOGENOM" id="CLU_027721_5_2_1"/>
<feature type="transmembrane region" description="Helical" evidence="7">
    <location>
        <begin position="167"/>
        <end position="188"/>
    </location>
</feature>
<comment type="catalytic activity">
    <reaction evidence="7">
        <text>L-cysteinyl-[protein] + hexadecanoyl-CoA = S-hexadecanoyl-L-cysteinyl-[protein] + CoA</text>
        <dbReference type="Rhea" id="RHEA:36683"/>
        <dbReference type="Rhea" id="RHEA-COMP:10131"/>
        <dbReference type="Rhea" id="RHEA-COMP:11032"/>
        <dbReference type="ChEBI" id="CHEBI:29950"/>
        <dbReference type="ChEBI" id="CHEBI:57287"/>
        <dbReference type="ChEBI" id="CHEBI:57379"/>
        <dbReference type="ChEBI" id="CHEBI:74151"/>
        <dbReference type="EC" id="2.3.1.225"/>
    </reaction>
</comment>
<reference evidence="10" key="1">
    <citation type="journal article" date="2004" name="Nature">
        <title>Genome duplication in the teleost fish Tetraodon nigroviridis reveals the early vertebrate proto-karyotype.</title>
        <authorList>
            <person name="Jaillon O."/>
            <person name="Aury J.-M."/>
            <person name="Brunet F."/>
            <person name="Petit J.-L."/>
            <person name="Stange-Thomann N."/>
            <person name="Mauceli E."/>
            <person name="Bouneau L."/>
            <person name="Fischer C."/>
            <person name="Ozouf-Costaz C."/>
            <person name="Bernot A."/>
            <person name="Nicaud S."/>
            <person name="Jaffe D."/>
            <person name="Fisher S."/>
            <person name="Lutfalla G."/>
            <person name="Dossat C."/>
            <person name="Segurens B."/>
            <person name="Dasilva C."/>
            <person name="Salanoubat M."/>
            <person name="Levy M."/>
            <person name="Boudet N."/>
            <person name="Castellano S."/>
            <person name="Anthouard V."/>
            <person name="Jubin C."/>
            <person name="Castelli V."/>
            <person name="Katinka M."/>
            <person name="Vacherie B."/>
            <person name="Biemont C."/>
            <person name="Skalli Z."/>
            <person name="Cattolico L."/>
            <person name="Poulain J."/>
            <person name="De Berardinis V."/>
            <person name="Cruaud C."/>
            <person name="Duprat S."/>
            <person name="Brottier P."/>
            <person name="Coutanceau J.-P."/>
            <person name="Gouzy J."/>
            <person name="Parra G."/>
            <person name="Lardier G."/>
            <person name="Chapple C."/>
            <person name="McKernan K.J."/>
            <person name="McEwan P."/>
            <person name="Bosak S."/>
            <person name="Kellis M."/>
            <person name="Volff J.-N."/>
            <person name="Guigo R."/>
            <person name="Zody M.C."/>
            <person name="Mesirov J."/>
            <person name="Lindblad-Toh K."/>
            <person name="Birren B."/>
            <person name="Nusbaum C."/>
            <person name="Kahn D."/>
            <person name="Robinson-Rechavi M."/>
            <person name="Laudet V."/>
            <person name="Schachter V."/>
            <person name="Quetier F."/>
            <person name="Saurin W."/>
            <person name="Scarpelli C."/>
            <person name="Wincker P."/>
            <person name="Lander E.S."/>
            <person name="Weissenbach J."/>
            <person name="Roest Crollius H."/>
        </authorList>
    </citation>
    <scope>NUCLEOTIDE SEQUENCE [LARGE SCALE GENOMIC DNA]</scope>
</reference>
<dbReference type="InterPro" id="IPR039859">
    <property type="entry name" value="PFA4/ZDH16/20/ERF2-like"/>
</dbReference>
<evidence type="ECO:0000256" key="3">
    <source>
        <dbReference type="ARBA" id="ARBA00022692"/>
    </source>
</evidence>
<dbReference type="AlphaFoldDB" id="H3DHA6"/>
<feature type="domain" description="Palmitoyltransferase DHHC" evidence="8">
    <location>
        <begin position="101"/>
        <end position="237"/>
    </location>
</feature>
<protein>
    <recommendedName>
        <fullName evidence="7">Palmitoyltransferase</fullName>
        <ecNumber evidence="7">2.3.1.225</ecNumber>
    </recommendedName>
</protein>
<dbReference type="PROSITE" id="PS50216">
    <property type="entry name" value="DHHC"/>
    <property type="match status" value="1"/>
</dbReference>
<evidence type="ECO:0000256" key="5">
    <source>
        <dbReference type="ARBA" id="ARBA00023136"/>
    </source>
</evidence>
<dbReference type="InParanoid" id="H3DHA6"/>
<name>H3DHA6_TETNG</name>
<proteinExistence type="inferred from homology"/>
<evidence type="ECO:0000313" key="10">
    <source>
        <dbReference type="Proteomes" id="UP000007303"/>
    </source>
</evidence>
<dbReference type="Ensembl" id="ENSTNIT00000020130.1">
    <property type="protein sequence ID" value="ENSTNIP00000019900.1"/>
    <property type="gene ID" value="ENSTNIG00000016786.1"/>
</dbReference>
<reference evidence="9" key="2">
    <citation type="submission" date="2025-08" db="UniProtKB">
        <authorList>
            <consortium name="Ensembl"/>
        </authorList>
    </citation>
    <scope>IDENTIFICATION</scope>
</reference>
<feature type="transmembrane region" description="Helical" evidence="7">
    <location>
        <begin position="143"/>
        <end position="161"/>
    </location>
</feature>
<dbReference type="OMA" id="RMHLTWL"/>
<dbReference type="FunCoup" id="H3DHA6">
    <property type="interactions" value="553"/>
</dbReference>
<keyword evidence="4 7" id="KW-1133">Transmembrane helix</keyword>
<feature type="transmembrane region" description="Helical" evidence="7">
    <location>
        <begin position="200"/>
        <end position="222"/>
    </location>
</feature>
<evidence type="ECO:0000313" key="9">
    <source>
        <dbReference type="Ensembl" id="ENSTNIP00000019900.1"/>
    </source>
</evidence>
<keyword evidence="3 7" id="KW-0812">Transmembrane</keyword>
<dbReference type="Pfam" id="PF01529">
    <property type="entry name" value="DHHC"/>
    <property type="match status" value="1"/>
</dbReference>
<feature type="transmembrane region" description="Helical" evidence="7">
    <location>
        <begin position="21"/>
        <end position="40"/>
    </location>
</feature>
<dbReference type="STRING" id="99883.ENSTNIP00000019900"/>
<keyword evidence="5 7" id="KW-0472">Membrane</keyword>
<organism evidence="9 10">
    <name type="scientific">Tetraodon nigroviridis</name>
    <name type="common">Spotted green pufferfish</name>
    <name type="synonym">Chelonodon nigroviridis</name>
    <dbReference type="NCBI Taxonomy" id="99883"/>
    <lineage>
        <taxon>Eukaryota</taxon>
        <taxon>Metazoa</taxon>
        <taxon>Chordata</taxon>
        <taxon>Craniata</taxon>
        <taxon>Vertebrata</taxon>
        <taxon>Euteleostomi</taxon>
        <taxon>Actinopterygii</taxon>
        <taxon>Neopterygii</taxon>
        <taxon>Teleostei</taxon>
        <taxon>Neoteleostei</taxon>
        <taxon>Acanthomorphata</taxon>
        <taxon>Eupercaria</taxon>
        <taxon>Tetraodontiformes</taxon>
        <taxon>Tetradontoidea</taxon>
        <taxon>Tetraodontidae</taxon>
        <taxon>Tetraodon</taxon>
    </lineage>
</organism>
<evidence type="ECO:0000256" key="4">
    <source>
        <dbReference type="ARBA" id="ARBA00022989"/>
    </source>
</evidence>
<keyword evidence="6 7" id="KW-0012">Acyltransferase</keyword>
<comment type="domain">
    <text evidence="7">The DHHC domain is required for palmitoyltransferase activity.</text>
</comment>
<comment type="subcellular location">
    <subcellularLocation>
        <location evidence="1">Membrane</location>
        <topology evidence="1">Multi-pass membrane protein</topology>
    </subcellularLocation>
</comment>
<evidence type="ECO:0000259" key="8">
    <source>
        <dbReference type="Pfam" id="PF01529"/>
    </source>
</evidence>
<reference evidence="9" key="3">
    <citation type="submission" date="2025-09" db="UniProtKB">
        <authorList>
            <consortium name="Ensembl"/>
        </authorList>
    </citation>
    <scope>IDENTIFICATION</scope>
</reference>
<dbReference type="GeneTree" id="ENSGT00940000164006"/>
<sequence>MTSFASKTFCRVEKLCHYLPVVLNTFLVFSITGEVSYLVMVEAPLEADQKKTVWSTRWKTAHLISQYSMLVNICWNALLFVKTSPSIKGVFLGGENVGQGWRYCYTCETHTPPCSHCYDCKVCVLRRDHHCVFFGQCVGFRNYRYLSCLLFMWTGLLYATLMNAEVFIVILKEGVTVHSILLLLIPWIMLISGQVSARAFAFAFIADTCVVGFLLVSAFFFFHLFLMRGQTTREWYSSRRPYSLGVLGNLYHTLGLRWYICWLCPLIPSPLPGDGISFRVTGSLEPPH</sequence>
<evidence type="ECO:0000256" key="2">
    <source>
        <dbReference type="ARBA" id="ARBA00022679"/>
    </source>
</evidence>
<dbReference type="EC" id="2.3.1.225" evidence="7"/>
<keyword evidence="10" id="KW-1185">Reference proteome</keyword>
<feature type="transmembrane region" description="Helical" evidence="7">
    <location>
        <begin position="60"/>
        <end position="81"/>
    </location>
</feature>
<comment type="similarity">
    <text evidence="7">Belongs to the DHHC palmitoyltransferase family.</text>
</comment>
<keyword evidence="2 7" id="KW-0808">Transferase</keyword>
<dbReference type="Proteomes" id="UP000007303">
    <property type="component" value="Unassembled WGS sequence"/>
</dbReference>
<evidence type="ECO:0000256" key="6">
    <source>
        <dbReference type="ARBA" id="ARBA00023315"/>
    </source>
</evidence>